<dbReference type="RefSeq" id="WP_212686936.1">
    <property type="nucleotide sequence ID" value="NZ_JAGSPN010000003.1"/>
</dbReference>
<dbReference type="PROSITE" id="PS51257">
    <property type="entry name" value="PROKAR_LIPOPROTEIN"/>
    <property type="match status" value="1"/>
</dbReference>
<dbReference type="AlphaFoldDB" id="A0A941DL35"/>
<dbReference type="PANTHER" id="PTHR30469">
    <property type="entry name" value="MULTIDRUG RESISTANCE PROTEIN MDTA"/>
    <property type="match status" value="1"/>
</dbReference>
<comment type="similarity">
    <text evidence="2">Belongs to the membrane fusion protein (MFP) (TC 8.A.1) family.</text>
</comment>
<feature type="chain" id="PRO_5037830116" evidence="5">
    <location>
        <begin position="17"/>
        <end position="361"/>
    </location>
</feature>
<feature type="domain" description="Multidrug resistance protein MdtA-like C-terminal permuted SH3" evidence="7">
    <location>
        <begin position="278"/>
        <end position="338"/>
    </location>
</feature>
<sequence>MRRRLLCMAVTSVLLAACSQDQPVSQVSPKPVKIEVAGSTGTGHADSFVGTLRARQRTDLSFEAAGRVQKVLVDIGDKVRAGQVLAQLDEAPARWRAMRAQADRDSAAATLAERQNWLQQQQALARENIISATALQAAQASHQQAQSQLAASEAALASARRDLGLTRITAPFDGEIVARLVQAHHDITPGQAILQLESGKALELVAQLPEQLASQLRTGSSATAQSGDLQFPARLERVSRRSENGSLVQAVFAVSEVPATIRSGSVVTLALPQEKQTALTVPASALLPSAEAQKAEVMILQGDRVQKRTVKTEGALSAGGRIAVTGIQAGEKVVVAGAATLHDGQAAIAYTNRSVLQGASK</sequence>
<keyword evidence="3" id="KW-0813">Transport</keyword>
<dbReference type="InterPro" id="IPR006143">
    <property type="entry name" value="RND_pump_MFP"/>
</dbReference>
<dbReference type="GO" id="GO:0015562">
    <property type="term" value="F:efflux transmembrane transporter activity"/>
    <property type="evidence" value="ECO:0007669"/>
    <property type="project" value="TreeGrafter"/>
</dbReference>
<dbReference type="Gene3D" id="2.40.420.20">
    <property type="match status" value="1"/>
</dbReference>
<evidence type="ECO:0000256" key="5">
    <source>
        <dbReference type="SAM" id="SignalP"/>
    </source>
</evidence>
<feature type="domain" description="Multidrug resistance protein MdtA-like barrel-sandwich hybrid" evidence="6">
    <location>
        <begin position="65"/>
        <end position="192"/>
    </location>
</feature>
<dbReference type="Gene3D" id="2.40.30.170">
    <property type="match status" value="1"/>
</dbReference>
<organism evidence="8 9">
    <name type="scientific">Undibacterium luofuense</name>
    <dbReference type="NCBI Taxonomy" id="2828733"/>
    <lineage>
        <taxon>Bacteria</taxon>
        <taxon>Pseudomonadati</taxon>
        <taxon>Pseudomonadota</taxon>
        <taxon>Betaproteobacteria</taxon>
        <taxon>Burkholderiales</taxon>
        <taxon>Oxalobacteraceae</taxon>
        <taxon>Undibacterium</taxon>
    </lineage>
</organism>
<gene>
    <name evidence="8" type="ORF">KDM89_05480</name>
</gene>
<name>A0A941DL35_9BURK</name>
<keyword evidence="9" id="KW-1185">Reference proteome</keyword>
<dbReference type="Gene3D" id="1.10.287.470">
    <property type="entry name" value="Helix hairpin bin"/>
    <property type="match status" value="1"/>
</dbReference>
<evidence type="ECO:0000256" key="4">
    <source>
        <dbReference type="SAM" id="Coils"/>
    </source>
</evidence>
<evidence type="ECO:0000256" key="2">
    <source>
        <dbReference type="ARBA" id="ARBA00009477"/>
    </source>
</evidence>
<dbReference type="PANTHER" id="PTHR30469:SF15">
    <property type="entry name" value="HLYD FAMILY OF SECRETION PROTEINS"/>
    <property type="match status" value="1"/>
</dbReference>
<dbReference type="GO" id="GO:1990281">
    <property type="term" value="C:efflux pump complex"/>
    <property type="evidence" value="ECO:0007669"/>
    <property type="project" value="TreeGrafter"/>
</dbReference>
<evidence type="ECO:0000313" key="9">
    <source>
        <dbReference type="Proteomes" id="UP000680067"/>
    </source>
</evidence>
<evidence type="ECO:0000259" key="6">
    <source>
        <dbReference type="Pfam" id="PF25917"/>
    </source>
</evidence>
<accession>A0A941DL35</accession>
<dbReference type="InterPro" id="IPR058625">
    <property type="entry name" value="MdtA-like_BSH"/>
</dbReference>
<dbReference type="Pfam" id="PF25917">
    <property type="entry name" value="BSH_RND"/>
    <property type="match status" value="1"/>
</dbReference>
<reference evidence="8" key="1">
    <citation type="submission" date="2021-04" db="EMBL/GenBank/DDBJ databases">
        <title>novel species isolated from subtropical streams in China.</title>
        <authorList>
            <person name="Lu H."/>
        </authorList>
    </citation>
    <scope>NUCLEOTIDE SEQUENCE</scope>
    <source>
        <strain evidence="8">LFS511W</strain>
    </source>
</reference>
<dbReference type="Pfam" id="PF25967">
    <property type="entry name" value="RND-MFP_C"/>
    <property type="match status" value="1"/>
</dbReference>
<comment type="caution">
    <text evidence="8">The sequence shown here is derived from an EMBL/GenBank/DDBJ whole genome shotgun (WGS) entry which is preliminary data.</text>
</comment>
<dbReference type="EMBL" id="JAGSPN010000003">
    <property type="protein sequence ID" value="MBR7781579.1"/>
    <property type="molecule type" value="Genomic_DNA"/>
</dbReference>
<dbReference type="Proteomes" id="UP000680067">
    <property type="component" value="Unassembled WGS sequence"/>
</dbReference>
<dbReference type="InterPro" id="IPR058627">
    <property type="entry name" value="MdtA-like_C"/>
</dbReference>
<evidence type="ECO:0000313" key="8">
    <source>
        <dbReference type="EMBL" id="MBR7781579.1"/>
    </source>
</evidence>
<dbReference type="SUPFAM" id="SSF111369">
    <property type="entry name" value="HlyD-like secretion proteins"/>
    <property type="match status" value="1"/>
</dbReference>
<evidence type="ECO:0000256" key="3">
    <source>
        <dbReference type="ARBA" id="ARBA00022448"/>
    </source>
</evidence>
<feature type="coiled-coil region" evidence="4">
    <location>
        <begin position="135"/>
        <end position="162"/>
    </location>
</feature>
<comment type="subcellular location">
    <subcellularLocation>
        <location evidence="1">Cell envelope</location>
    </subcellularLocation>
</comment>
<dbReference type="Gene3D" id="2.40.50.100">
    <property type="match status" value="1"/>
</dbReference>
<feature type="signal peptide" evidence="5">
    <location>
        <begin position="1"/>
        <end position="16"/>
    </location>
</feature>
<keyword evidence="4" id="KW-0175">Coiled coil</keyword>
<dbReference type="NCBIfam" id="TIGR01730">
    <property type="entry name" value="RND_mfp"/>
    <property type="match status" value="1"/>
</dbReference>
<protein>
    <submittedName>
        <fullName evidence="8">Efflux RND transporter periplasmic adaptor subunit</fullName>
    </submittedName>
</protein>
<evidence type="ECO:0000256" key="1">
    <source>
        <dbReference type="ARBA" id="ARBA00004196"/>
    </source>
</evidence>
<evidence type="ECO:0000259" key="7">
    <source>
        <dbReference type="Pfam" id="PF25967"/>
    </source>
</evidence>
<proteinExistence type="inferred from homology"/>
<keyword evidence="5" id="KW-0732">Signal</keyword>